<protein>
    <submittedName>
        <fullName evidence="2">Uncharacterized protein</fullName>
    </submittedName>
</protein>
<evidence type="ECO:0000256" key="1">
    <source>
        <dbReference type="SAM" id="MobiDB-lite"/>
    </source>
</evidence>
<proteinExistence type="predicted"/>
<sequence>MLGAVSRRGRKLENPPAPLAVSDGPASVRRAAPPGRPLGNALLLEALLVLSMLPREAETAGRAAGQAIQARLPSVPTAPIAPALPPSLSLVARAVSNWRDQAGDNLAPTSLALVVRYAAAEPGFVARCVRLNNYWCVKQARWTGELGGDAEGHTGFATAADGADAAAQLLRRYYRDYGRRTALAIVRRWAPAECGGPRPLNRAAAPKAGTIARAAAGPAISAGIAPQGIGRTLRARFLARHGRGGVARAAAPVAGGLRVQPWSARARLAGHPGRVPVPRAAALPALRPATEIATGLTAASAGPVTRAAADPAALLAPSRLVVESASLPPLAASLPKGSLLDLSIPAPLCTSDETRIRNYAARIAGSVGVGPEDDLRLFGEDGRAGENLLPVMRAMSAVELGTLHASRDLIAAAVERLQDRTATSAASDKRVEAAR</sequence>
<dbReference type="Proteomes" id="UP001055093">
    <property type="component" value="Unassembled WGS sequence"/>
</dbReference>
<evidence type="ECO:0000313" key="2">
    <source>
        <dbReference type="EMBL" id="GJE77662.1"/>
    </source>
</evidence>
<evidence type="ECO:0000313" key="3">
    <source>
        <dbReference type="Proteomes" id="UP001055093"/>
    </source>
</evidence>
<comment type="caution">
    <text evidence="2">The sequence shown here is derived from an EMBL/GenBank/DDBJ whole genome shotgun (WGS) entry which is preliminary data.</text>
</comment>
<organism evidence="2 3">
    <name type="scientific">Methylorubrum suomiense</name>
    <dbReference type="NCBI Taxonomy" id="144191"/>
    <lineage>
        <taxon>Bacteria</taxon>
        <taxon>Pseudomonadati</taxon>
        <taxon>Pseudomonadota</taxon>
        <taxon>Alphaproteobacteria</taxon>
        <taxon>Hyphomicrobiales</taxon>
        <taxon>Methylobacteriaceae</taxon>
        <taxon>Methylorubrum</taxon>
    </lineage>
</organism>
<reference evidence="2" key="2">
    <citation type="submission" date="2021-08" db="EMBL/GenBank/DDBJ databases">
        <authorList>
            <person name="Tani A."/>
            <person name="Ola A."/>
            <person name="Ogura Y."/>
            <person name="Katsura K."/>
            <person name="Hayashi T."/>
        </authorList>
    </citation>
    <scope>NUCLEOTIDE SEQUENCE</scope>
    <source>
        <strain evidence="2">DSM 14458</strain>
    </source>
</reference>
<keyword evidence="3" id="KW-1185">Reference proteome</keyword>
<reference evidence="2" key="1">
    <citation type="journal article" date="2021" name="Front. Microbiol.">
        <title>Comprehensive Comparative Genomics and Phenotyping of Methylobacterium Species.</title>
        <authorList>
            <person name="Alessa O."/>
            <person name="Ogura Y."/>
            <person name="Fujitani Y."/>
            <person name="Takami H."/>
            <person name="Hayashi T."/>
            <person name="Sahin N."/>
            <person name="Tani A."/>
        </authorList>
    </citation>
    <scope>NUCLEOTIDE SEQUENCE</scope>
    <source>
        <strain evidence="2">DSM 14458</strain>
    </source>
</reference>
<name>A0ABQ4V4I8_9HYPH</name>
<accession>A0ABQ4V4I8</accession>
<feature type="region of interest" description="Disordered" evidence="1">
    <location>
        <begin position="1"/>
        <end position="32"/>
    </location>
</feature>
<gene>
    <name evidence="2" type="ORF">BGCPKDLD_4269</name>
</gene>
<dbReference type="EMBL" id="BPRE01000016">
    <property type="protein sequence ID" value="GJE77662.1"/>
    <property type="molecule type" value="Genomic_DNA"/>
</dbReference>